<dbReference type="GO" id="GO:0003723">
    <property type="term" value="F:RNA binding"/>
    <property type="evidence" value="ECO:0007669"/>
    <property type="project" value="TreeGrafter"/>
</dbReference>
<dbReference type="PANTHER" id="PTHR13691">
    <property type="entry name" value="RIBOSOMAL PROTEIN L2"/>
    <property type="match status" value="1"/>
</dbReference>
<proteinExistence type="inferred from homology"/>
<reference evidence="7" key="1">
    <citation type="submission" date="2017-09" db="EMBL/GenBank/DDBJ databases">
        <title>Depth-based differentiation of microbial function through sediment-hosted aquifers and enrichment of novel symbionts in the deep terrestrial subsurface.</title>
        <authorList>
            <person name="Probst A.J."/>
            <person name="Ladd B."/>
            <person name="Jarett J.K."/>
            <person name="Geller-Mcgrath D.E."/>
            <person name="Sieber C.M.K."/>
            <person name="Emerson J.B."/>
            <person name="Anantharaman K."/>
            <person name="Thomas B.C."/>
            <person name="Malmstrom R."/>
            <person name="Stieglmeier M."/>
            <person name="Klingl A."/>
            <person name="Woyke T."/>
            <person name="Ryan C.M."/>
            <person name="Banfield J.F."/>
        </authorList>
    </citation>
    <scope>NUCLEOTIDE SEQUENCE [LARGE SCALE GENOMIC DNA]</scope>
</reference>
<sequence>VRPTVRGVAQDPHSHPHGGGEGRSGIGMPSPKSPWGKPARGQKTRRSRKYSDKYII</sequence>
<dbReference type="GO" id="GO:0003735">
    <property type="term" value="F:structural constituent of ribosome"/>
    <property type="evidence" value="ECO:0007669"/>
    <property type="project" value="InterPro"/>
</dbReference>
<feature type="non-terminal residue" evidence="6">
    <location>
        <position position="1"/>
    </location>
</feature>
<dbReference type="InterPro" id="IPR008991">
    <property type="entry name" value="Translation_prot_SH3-like_sf"/>
</dbReference>
<dbReference type="InterPro" id="IPR002171">
    <property type="entry name" value="Ribosomal_uL2"/>
</dbReference>
<dbReference type="AlphaFoldDB" id="A0A2H0WQ76"/>
<feature type="domain" description="Large ribosomal subunit protein uL2 C-terminal" evidence="5">
    <location>
        <begin position="2"/>
        <end position="36"/>
    </location>
</feature>
<protein>
    <submittedName>
        <fullName evidence="6">50S ribosomal protein L2</fullName>
    </submittedName>
</protein>
<evidence type="ECO:0000313" key="7">
    <source>
        <dbReference type="Proteomes" id="UP000230033"/>
    </source>
</evidence>
<keyword evidence="3" id="KW-0687">Ribonucleoprotein</keyword>
<dbReference type="GO" id="GO:1990904">
    <property type="term" value="C:ribonucleoprotein complex"/>
    <property type="evidence" value="ECO:0007669"/>
    <property type="project" value="UniProtKB-KW"/>
</dbReference>
<organism evidence="6 7">
    <name type="scientific">Candidatus Shapirobacteria bacterium CG09_land_8_20_14_0_10_47_13</name>
    <dbReference type="NCBI Taxonomy" id="1974481"/>
    <lineage>
        <taxon>Bacteria</taxon>
        <taxon>Candidatus Shapironibacteriota</taxon>
    </lineage>
</organism>
<name>A0A2H0WQ76_9BACT</name>
<accession>A0A2H0WQ76</accession>
<comment type="similarity">
    <text evidence="1">Belongs to the universal ribosomal protein uL2 family.</text>
</comment>
<evidence type="ECO:0000259" key="5">
    <source>
        <dbReference type="Pfam" id="PF03947"/>
    </source>
</evidence>
<comment type="caution">
    <text evidence="6">The sequence shown here is derived from an EMBL/GenBank/DDBJ whole genome shotgun (WGS) entry which is preliminary data.</text>
</comment>
<keyword evidence="2 6" id="KW-0689">Ribosomal protein</keyword>
<evidence type="ECO:0000256" key="1">
    <source>
        <dbReference type="ARBA" id="ARBA00005636"/>
    </source>
</evidence>
<dbReference type="GO" id="GO:0005840">
    <property type="term" value="C:ribosome"/>
    <property type="evidence" value="ECO:0007669"/>
    <property type="project" value="UniProtKB-KW"/>
</dbReference>
<feature type="region of interest" description="Disordered" evidence="4">
    <location>
        <begin position="1"/>
        <end position="56"/>
    </location>
</feature>
<dbReference type="Gene3D" id="4.10.950.10">
    <property type="entry name" value="Ribosomal protein L2, domain 3"/>
    <property type="match status" value="1"/>
</dbReference>
<evidence type="ECO:0000313" key="6">
    <source>
        <dbReference type="EMBL" id="PIS14059.1"/>
    </source>
</evidence>
<evidence type="ECO:0000256" key="2">
    <source>
        <dbReference type="ARBA" id="ARBA00022980"/>
    </source>
</evidence>
<gene>
    <name evidence="6" type="primary">rplB</name>
    <name evidence="6" type="ORF">COT65_00975</name>
</gene>
<dbReference type="EMBL" id="PEZJ01000011">
    <property type="protein sequence ID" value="PIS14059.1"/>
    <property type="molecule type" value="Genomic_DNA"/>
</dbReference>
<dbReference type="SUPFAM" id="SSF50104">
    <property type="entry name" value="Translation proteins SH3-like domain"/>
    <property type="match status" value="1"/>
</dbReference>
<evidence type="ECO:0000256" key="3">
    <source>
        <dbReference type="ARBA" id="ARBA00023274"/>
    </source>
</evidence>
<dbReference type="PANTHER" id="PTHR13691:SF5">
    <property type="entry name" value="LARGE RIBOSOMAL SUBUNIT PROTEIN UL2M"/>
    <property type="match status" value="1"/>
</dbReference>
<evidence type="ECO:0000256" key="4">
    <source>
        <dbReference type="SAM" id="MobiDB-lite"/>
    </source>
</evidence>
<dbReference type="InterPro" id="IPR022669">
    <property type="entry name" value="Ribosomal_uL2_C"/>
</dbReference>
<dbReference type="InterPro" id="IPR014726">
    <property type="entry name" value="Ribosomal_uL2_dom3"/>
</dbReference>
<dbReference type="GO" id="GO:0002181">
    <property type="term" value="P:cytoplasmic translation"/>
    <property type="evidence" value="ECO:0007669"/>
    <property type="project" value="TreeGrafter"/>
</dbReference>
<dbReference type="Proteomes" id="UP000230033">
    <property type="component" value="Unassembled WGS sequence"/>
</dbReference>
<dbReference type="Pfam" id="PF03947">
    <property type="entry name" value="Ribosomal_L2_C"/>
    <property type="match status" value="1"/>
</dbReference>